<dbReference type="InterPro" id="IPR000979">
    <property type="entry name" value="Phosphodiesterase_MJ0936/Vps29"/>
</dbReference>
<dbReference type="RefSeq" id="WP_054745559.1">
    <property type="nucleotide sequence ID" value="NZ_AZCV01000005.1"/>
</dbReference>
<keyword evidence="5" id="KW-1185">Reference proteome</keyword>
<dbReference type="NCBIfam" id="TIGR00040">
    <property type="entry name" value="yfcE"/>
    <property type="match status" value="1"/>
</dbReference>
<dbReference type="GO" id="GO:0016787">
    <property type="term" value="F:hydrolase activity"/>
    <property type="evidence" value="ECO:0007669"/>
    <property type="project" value="UniProtKB-UniRule"/>
</dbReference>
<gene>
    <name evidence="4" type="ORF">FC62_GL001277</name>
</gene>
<dbReference type="SUPFAM" id="SSF56300">
    <property type="entry name" value="Metallo-dependent phosphatases"/>
    <property type="match status" value="1"/>
</dbReference>
<dbReference type="AlphaFoldDB" id="A0A0R1H432"/>
<protein>
    <recommendedName>
        <fullName evidence="2">Phosphoesterase</fullName>
        <ecNumber evidence="2">3.1.4.-</ecNumber>
    </recommendedName>
</protein>
<dbReference type="PATRIC" id="fig|1423722.3.peg.1302"/>
<comment type="cofactor">
    <cofactor evidence="2">
        <name>a divalent metal cation</name>
        <dbReference type="ChEBI" id="CHEBI:60240"/>
    </cofactor>
</comment>
<dbReference type="Proteomes" id="UP000050909">
    <property type="component" value="Unassembled WGS sequence"/>
</dbReference>
<keyword evidence="2" id="KW-0479">Metal-binding</keyword>
<dbReference type="InterPro" id="IPR041802">
    <property type="entry name" value="MPP_YfcE"/>
</dbReference>
<evidence type="ECO:0000313" key="4">
    <source>
        <dbReference type="EMBL" id="KRK37399.1"/>
    </source>
</evidence>
<comment type="similarity">
    <text evidence="1 2">Belongs to the metallophosphoesterase superfamily. YfcE family.</text>
</comment>
<dbReference type="PANTHER" id="PTHR11124">
    <property type="entry name" value="VACUOLAR SORTING PROTEIN VPS29"/>
    <property type="match status" value="1"/>
</dbReference>
<dbReference type="Pfam" id="PF12850">
    <property type="entry name" value="Metallophos_2"/>
    <property type="match status" value="1"/>
</dbReference>
<dbReference type="Gene3D" id="3.60.21.10">
    <property type="match status" value="1"/>
</dbReference>
<dbReference type="GO" id="GO:0046872">
    <property type="term" value="F:metal ion binding"/>
    <property type="evidence" value="ECO:0007669"/>
    <property type="project" value="UniProtKB-KW"/>
</dbReference>
<organism evidence="4 5">
    <name type="scientific">Amylolactobacillus amylotrophicus DSM 20534</name>
    <dbReference type="NCBI Taxonomy" id="1423722"/>
    <lineage>
        <taxon>Bacteria</taxon>
        <taxon>Bacillati</taxon>
        <taxon>Bacillota</taxon>
        <taxon>Bacilli</taxon>
        <taxon>Lactobacillales</taxon>
        <taxon>Lactobacillaceae</taxon>
        <taxon>Amylolactobacillus</taxon>
    </lineage>
</organism>
<sequence length="174" mass="19517">MSKLLVVSDSHGDDQILTALAKRYAGEVDVLIHAGDSEFYPRNPLIADFQIVVGNMDYGTDFPVSINLDLPEARVFVTHGHKYNVNFGLNTIYLAGREQDADIIIYGHTHQLLTMIDYGVLIVNPGSISLPRGEYARIGGTYAIIDVAADSFRVQYYTREFKLVEELSFEFPRL</sequence>
<accession>A0A0R1H432</accession>
<dbReference type="InterPro" id="IPR029052">
    <property type="entry name" value="Metallo-depent_PP-like"/>
</dbReference>
<dbReference type="EC" id="3.1.4.-" evidence="2"/>
<name>A0A0R1H432_9LACO</name>
<reference evidence="4 5" key="1">
    <citation type="journal article" date="2015" name="Genome Announc.">
        <title>Expanding the biotechnology potential of lactobacilli through comparative genomics of 213 strains and associated genera.</title>
        <authorList>
            <person name="Sun Z."/>
            <person name="Harris H.M."/>
            <person name="McCann A."/>
            <person name="Guo C."/>
            <person name="Argimon S."/>
            <person name="Zhang W."/>
            <person name="Yang X."/>
            <person name="Jeffery I.B."/>
            <person name="Cooney J.C."/>
            <person name="Kagawa T.F."/>
            <person name="Liu W."/>
            <person name="Song Y."/>
            <person name="Salvetti E."/>
            <person name="Wrobel A."/>
            <person name="Rasinkangas P."/>
            <person name="Parkhill J."/>
            <person name="Rea M.C."/>
            <person name="O'Sullivan O."/>
            <person name="Ritari J."/>
            <person name="Douillard F.P."/>
            <person name="Paul Ross R."/>
            <person name="Yang R."/>
            <person name="Briner A.E."/>
            <person name="Felis G.E."/>
            <person name="de Vos W.M."/>
            <person name="Barrangou R."/>
            <person name="Klaenhammer T.R."/>
            <person name="Caufield P.W."/>
            <person name="Cui Y."/>
            <person name="Zhang H."/>
            <person name="O'Toole P.W."/>
        </authorList>
    </citation>
    <scope>NUCLEOTIDE SEQUENCE [LARGE SCALE GENOMIC DNA]</scope>
    <source>
        <strain evidence="4 5">DSM 20534</strain>
    </source>
</reference>
<dbReference type="CDD" id="cd00841">
    <property type="entry name" value="MPP_YfcE"/>
    <property type="match status" value="1"/>
</dbReference>
<evidence type="ECO:0000256" key="1">
    <source>
        <dbReference type="ARBA" id="ARBA00008950"/>
    </source>
</evidence>
<proteinExistence type="inferred from homology"/>
<evidence type="ECO:0000259" key="3">
    <source>
        <dbReference type="Pfam" id="PF12850"/>
    </source>
</evidence>
<dbReference type="InterPro" id="IPR024654">
    <property type="entry name" value="Calcineurin-like_PHP_lpxH"/>
</dbReference>
<evidence type="ECO:0000256" key="2">
    <source>
        <dbReference type="RuleBase" id="RU362039"/>
    </source>
</evidence>
<comment type="caution">
    <text evidence="4">The sequence shown here is derived from an EMBL/GenBank/DDBJ whole genome shotgun (WGS) entry which is preliminary data.</text>
</comment>
<feature type="domain" description="Calcineurin-like phosphoesterase" evidence="3">
    <location>
        <begin position="3"/>
        <end position="148"/>
    </location>
</feature>
<dbReference type="EMBL" id="AZCV01000005">
    <property type="protein sequence ID" value="KRK37399.1"/>
    <property type="molecule type" value="Genomic_DNA"/>
</dbReference>
<evidence type="ECO:0000313" key="5">
    <source>
        <dbReference type="Proteomes" id="UP000050909"/>
    </source>
</evidence>